<proteinExistence type="predicted"/>
<keyword evidence="4" id="KW-1185">Reference proteome</keyword>
<name>A0A9W6NE32_9PSED</name>
<comment type="caution">
    <text evidence="3">The sequence shown here is derived from an EMBL/GenBank/DDBJ whole genome shotgun (WGS) entry which is preliminary data.</text>
</comment>
<evidence type="ECO:0000313" key="4">
    <source>
        <dbReference type="Proteomes" id="UP001143328"/>
    </source>
</evidence>
<feature type="region of interest" description="Disordered" evidence="1">
    <location>
        <begin position="285"/>
        <end position="311"/>
    </location>
</feature>
<organism evidence="3 4">
    <name type="scientific">Pseudomonas turukhanskensis</name>
    <dbReference type="NCBI Taxonomy" id="1806536"/>
    <lineage>
        <taxon>Bacteria</taxon>
        <taxon>Pseudomonadati</taxon>
        <taxon>Pseudomonadota</taxon>
        <taxon>Gammaproteobacteria</taxon>
        <taxon>Pseudomonadales</taxon>
        <taxon>Pseudomonadaceae</taxon>
        <taxon>Pseudomonas</taxon>
    </lineage>
</organism>
<accession>A0A9W6NE32</accession>
<gene>
    <name evidence="3" type="ORF">GCM10017655_03870</name>
</gene>
<sequence>MRLSPVLALLASFLIPLTAVAGWFGKDGPALSVERKVSHYRDWNTGMRREEVTIMLRVNGRPLSNEKLGLALGANEEDAQLTTVFEAVSAGPNDALVLYRTSGNFELARLYMENDRLRSQSLVRDLTQNWFTDARMPGWISVQQENHLHLVQINPLRVVDIGSGVLLDVRGDIALMAEEGYHQPTSSIHAVSISQGKPVAELPLEKACFALPQFEFTHPLVYARFPESTLEQLMFQHGPAWFDTNFELASGATPQLRLKATQKLPRPALERWYVDLREEGDGYADNRDTLDLQPPACPNNANPRLGADKEPYPSKSVMAEDFCLNDDYPGVTAAIRQQRCVLPATSRVVVKTPHWQIEALRFAYRPQNGKAPIEQLVYQLRQGQTVNRAIAGDGGEDLRLREVLPIGEGQALIKARGDGAYELFHAYSDGAGKLRLQHLETLSYSSSPLDTSKPGWVYQRSRGVLIKIQPFGFERVGSGLLDIRGEELLFQYVNDGSKGLMLISMPFQPEPQAPGVGDDAPRYQLSAGCRLADDPDWELAVPAADATLTESAAWFSRNFDYTNGKPGSIVLHKDHQLRVKLGCGPDSQ</sequence>
<protein>
    <submittedName>
        <fullName evidence="3">Uncharacterized protein</fullName>
    </submittedName>
</protein>
<dbReference type="RefSeq" id="WP_271193581.1">
    <property type="nucleotide sequence ID" value="NZ_BSFN01000001.1"/>
</dbReference>
<keyword evidence="2" id="KW-0732">Signal</keyword>
<evidence type="ECO:0000313" key="3">
    <source>
        <dbReference type="EMBL" id="GLK87325.1"/>
    </source>
</evidence>
<reference evidence="3" key="1">
    <citation type="journal article" date="2014" name="Int. J. Syst. Evol. Microbiol.">
        <title>Complete genome sequence of Corynebacterium casei LMG S-19264T (=DSM 44701T), isolated from a smear-ripened cheese.</title>
        <authorList>
            <consortium name="US DOE Joint Genome Institute (JGI-PGF)"/>
            <person name="Walter F."/>
            <person name="Albersmeier A."/>
            <person name="Kalinowski J."/>
            <person name="Ruckert C."/>
        </authorList>
    </citation>
    <scope>NUCLEOTIDE SEQUENCE</scope>
    <source>
        <strain evidence="3">VKM B-2935</strain>
    </source>
</reference>
<reference evidence="3" key="2">
    <citation type="submission" date="2023-01" db="EMBL/GenBank/DDBJ databases">
        <authorList>
            <person name="Sun Q."/>
            <person name="Evtushenko L."/>
        </authorList>
    </citation>
    <scope>NUCLEOTIDE SEQUENCE</scope>
    <source>
        <strain evidence="3">VKM B-2935</strain>
    </source>
</reference>
<dbReference type="EMBL" id="BSFN01000001">
    <property type="protein sequence ID" value="GLK87325.1"/>
    <property type="molecule type" value="Genomic_DNA"/>
</dbReference>
<feature type="chain" id="PRO_5040760117" evidence="2">
    <location>
        <begin position="22"/>
        <end position="588"/>
    </location>
</feature>
<evidence type="ECO:0000256" key="1">
    <source>
        <dbReference type="SAM" id="MobiDB-lite"/>
    </source>
</evidence>
<feature type="signal peptide" evidence="2">
    <location>
        <begin position="1"/>
        <end position="21"/>
    </location>
</feature>
<dbReference type="Proteomes" id="UP001143328">
    <property type="component" value="Unassembled WGS sequence"/>
</dbReference>
<evidence type="ECO:0000256" key="2">
    <source>
        <dbReference type="SAM" id="SignalP"/>
    </source>
</evidence>
<dbReference type="AlphaFoldDB" id="A0A9W6NE32"/>